<dbReference type="GO" id="GO:0016616">
    <property type="term" value="F:oxidoreductase activity, acting on the CH-OH group of donors, NAD or NADP as acceptor"/>
    <property type="evidence" value="ECO:0007669"/>
    <property type="project" value="TreeGrafter"/>
</dbReference>
<evidence type="ECO:0000313" key="4">
    <source>
        <dbReference type="Proteomes" id="UP001152798"/>
    </source>
</evidence>
<evidence type="ECO:0000256" key="1">
    <source>
        <dbReference type="ARBA" id="ARBA00006484"/>
    </source>
</evidence>
<gene>
    <name evidence="3" type="ORF">NEZAVI_LOCUS1171</name>
</gene>
<keyword evidence="4" id="KW-1185">Reference proteome</keyword>
<dbReference type="InterPro" id="IPR036291">
    <property type="entry name" value="NAD(P)-bd_dom_sf"/>
</dbReference>
<dbReference type="PANTHER" id="PTHR24322">
    <property type="entry name" value="PKSB"/>
    <property type="match status" value="1"/>
</dbReference>
<comment type="similarity">
    <text evidence="1">Belongs to the short-chain dehydrogenases/reductases (SDR) family.</text>
</comment>
<dbReference type="EMBL" id="OV725077">
    <property type="protein sequence ID" value="CAH1389876.1"/>
    <property type="molecule type" value="Genomic_DNA"/>
</dbReference>
<sequence length="160" mass="17583">MVQVGDCGWHWASEVMIYCTPPSSPNLTNNPRVTGAGRGLGREICLRLIKEGVKLTCVDVSLSTAEETAALCNATRPGSATAAYCDIADKQQVSKLVEQVPPVDILINNAGIVSSASILEVTDEHIERLMQVNILSQFWVSFSYQYSFYLNQCRDIKKNV</sequence>
<dbReference type="Proteomes" id="UP001152798">
    <property type="component" value="Chromosome 1"/>
</dbReference>
<name>A0A9P0E190_NEZVI</name>
<accession>A0A9P0E190</accession>
<organism evidence="3 4">
    <name type="scientific">Nezara viridula</name>
    <name type="common">Southern green stink bug</name>
    <name type="synonym">Cimex viridulus</name>
    <dbReference type="NCBI Taxonomy" id="85310"/>
    <lineage>
        <taxon>Eukaryota</taxon>
        <taxon>Metazoa</taxon>
        <taxon>Ecdysozoa</taxon>
        <taxon>Arthropoda</taxon>
        <taxon>Hexapoda</taxon>
        <taxon>Insecta</taxon>
        <taxon>Pterygota</taxon>
        <taxon>Neoptera</taxon>
        <taxon>Paraneoptera</taxon>
        <taxon>Hemiptera</taxon>
        <taxon>Heteroptera</taxon>
        <taxon>Panheteroptera</taxon>
        <taxon>Pentatomomorpha</taxon>
        <taxon>Pentatomoidea</taxon>
        <taxon>Pentatomidae</taxon>
        <taxon>Pentatominae</taxon>
        <taxon>Nezara</taxon>
    </lineage>
</organism>
<dbReference type="GO" id="GO:0008667">
    <property type="term" value="F:2,3-dihydro-2,3-dihydroxybenzoate dehydrogenase activity"/>
    <property type="evidence" value="ECO:0007669"/>
    <property type="project" value="InterPro"/>
</dbReference>
<dbReference type="CDD" id="cd05233">
    <property type="entry name" value="SDR_c"/>
    <property type="match status" value="1"/>
</dbReference>
<dbReference type="InterPro" id="IPR003560">
    <property type="entry name" value="DHB_DH"/>
</dbReference>
<proteinExistence type="inferred from homology"/>
<evidence type="ECO:0000256" key="2">
    <source>
        <dbReference type="ARBA" id="ARBA00023002"/>
    </source>
</evidence>
<dbReference type="GO" id="GO:0019290">
    <property type="term" value="P:siderophore biosynthetic process"/>
    <property type="evidence" value="ECO:0007669"/>
    <property type="project" value="InterPro"/>
</dbReference>
<dbReference type="OrthoDB" id="5840532at2759"/>
<dbReference type="Gene3D" id="3.40.50.720">
    <property type="entry name" value="NAD(P)-binding Rossmann-like Domain"/>
    <property type="match status" value="1"/>
</dbReference>
<dbReference type="Pfam" id="PF00106">
    <property type="entry name" value="adh_short"/>
    <property type="match status" value="1"/>
</dbReference>
<reference evidence="3" key="1">
    <citation type="submission" date="2022-01" db="EMBL/GenBank/DDBJ databases">
        <authorList>
            <person name="King R."/>
        </authorList>
    </citation>
    <scope>NUCLEOTIDE SEQUENCE</scope>
</reference>
<dbReference type="PANTHER" id="PTHR24322:SF736">
    <property type="entry name" value="RETINOL DEHYDROGENASE 10"/>
    <property type="match status" value="1"/>
</dbReference>
<dbReference type="PRINTS" id="PR01397">
    <property type="entry name" value="DHBDHDRGNASE"/>
</dbReference>
<keyword evidence="2" id="KW-0560">Oxidoreductase</keyword>
<evidence type="ECO:0000313" key="3">
    <source>
        <dbReference type="EMBL" id="CAH1389876.1"/>
    </source>
</evidence>
<dbReference type="SUPFAM" id="SSF51735">
    <property type="entry name" value="NAD(P)-binding Rossmann-fold domains"/>
    <property type="match status" value="1"/>
</dbReference>
<dbReference type="InterPro" id="IPR002347">
    <property type="entry name" value="SDR_fam"/>
</dbReference>
<protein>
    <submittedName>
        <fullName evidence="3">Uncharacterized protein</fullName>
    </submittedName>
</protein>
<dbReference type="AlphaFoldDB" id="A0A9P0E190"/>
<dbReference type="GO" id="GO:0005811">
    <property type="term" value="C:lipid droplet"/>
    <property type="evidence" value="ECO:0007669"/>
    <property type="project" value="TreeGrafter"/>
</dbReference>